<reference evidence="3" key="2">
    <citation type="submission" date="2020-05" db="UniProtKB">
        <authorList>
            <consortium name="EnsemblMetazoa"/>
        </authorList>
    </citation>
    <scope>IDENTIFICATION</scope>
    <source>
        <strain evidence="3">JHB</strain>
    </source>
</reference>
<dbReference type="KEGG" id="cqu:CpipJ_CPIJ006987"/>
<keyword evidence="4" id="KW-1185">Reference proteome</keyword>
<accession>B0WJ67</accession>
<evidence type="ECO:0000256" key="1">
    <source>
        <dbReference type="SAM" id="MobiDB-lite"/>
    </source>
</evidence>
<dbReference type="Gene3D" id="1.10.560.10">
    <property type="entry name" value="GroEL-like equatorial domain"/>
    <property type="match status" value="1"/>
</dbReference>
<protein>
    <submittedName>
        <fullName evidence="2 3">Chaperonin</fullName>
    </submittedName>
</protein>
<dbReference type="VEuPathDB" id="VectorBase:CPIJ006987"/>
<name>B0WJ67_CULQU</name>
<feature type="region of interest" description="Disordered" evidence="1">
    <location>
        <begin position="73"/>
        <end position="101"/>
    </location>
</feature>
<dbReference type="eggNOG" id="KOG0363">
    <property type="taxonomic scope" value="Eukaryota"/>
</dbReference>
<dbReference type="AlphaFoldDB" id="B0WJ67"/>
<gene>
    <name evidence="3" type="primary">6039078</name>
    <name evidence="2" type="ORF">CpipJ_CPIJ006987</name>
</gene>
<dbReference type="EMBL" id="DS231956">
    <property type="protein sequence ID" value="EDS28957.1"/>
    <property type="molecule type" value="Genomic_DNA"/>
</dbReference>
<dbReference type="STRING" id="7176.B0WJ67"/>
<sequence>MHKVCMPCEAVAAKWLFKNATPLNTRSVETFAEEKGEFARLSSFEGAIVIGDLVKGTLGPKGMDKILVAHGRSAGQVEHQDGLDGEDCREGEDEGKGDNPDQVRLGRCDLIEQVMIAEDTLLRFSGVPLGEACSDEADRLLHDALCVLAAEKSGEESIAMEAFGLALL</sequence>
<evidence type="ECO:0000313" key="3">
    <source>
        <dbReference type="EnsemblMetazoa" id="CPIJ006987-PA"/>
    </source>
</evidence>
<reference evidence="2" key="1">
    <citation type="submission" date="2007-03" db="EMBL/GenBank/DDBJ databases">
        <title>Annotation of Culex pipiens quinquefasciatus.</title>
        <authorList>
            <consortium name="The Broad Institute Genome Sequencing Platform"/>
            <person name="Atkinson P.W."/>
            <person name="Hemingway J."/>
            <person name="Christensen B.M."/>
            <person name="Higgs S."/>
            <person name="Kodira C."/>
            <person name="Hannick L."/>
            <person name="Megy K."/>
            <person name="O'Leary S."/>
            <person name="Pearson M."/>
            <person name="Haas B.J."/>
            <person name="Mauceli E."/>
            <person name="Wortman J.R."/>
            <person name="Lee N.H."/>
            <person name="Guigo R."/>
            <person name="Stanke M."/>
            <person name="Alvarado L."/>
            <person name="Amedeo P."/>
            <person name="Antoine C.H."/>
            <person name="Arensburger P."/>
            <person name="Bidwell S.L."/>
            <person name="Crawford M."/>
            <person name="Camaro F."/>
            <person name="Devon K."/>
            <person name="Engels R."/>
            <person name="Hammond M."/>
            <person name="Howarth C."/>
            <person name="Koehrsen M."/>
            <person name="Lawson D."/>
            <person name="Montgomery P."/>
            <person name="Nene V."/>
            <person name="Nusbaum C."/>
            <person name="Puiu D."/>
            <person name="Romero-Severson J."/>
            <person name="Severson D.W."/>
            <person name="Shumway M."/>
            <person name="Sisk P."/>
            <person name="Stolte C."/>
            <person name="Zeng Q."/>
            <person name="Eisenstadt E."/>
            <person name="Fraser-Liggett C."/>
            <person name="Strausberg R."/>
            <person name="Galagan J."/>
            <person name="Birren B."/>
            <person name="Collins F.H."/>
        </authorList>
    </citation>
    <scope>NUCLEOTIDE SEQUENCE [LARGE SCALE GENOMIC DNA]</scope>
    <source>
        <strain evidence="2">JHB</strain>
    </source>
</reference>
<dbReference type="Proteomes" id="UP000002320">
    <property type="component" value="Unassembled WGS sequence"/>
</dbReference>
<dbReference type="SUPFAM" id="SSF48592">
    <property type="entry name" value="GroEL equatorial domain-like"/>
    <property type="match status" value="1"/>
</dbReference>
<proteinExistence type="predicted"/>
<dbReference type="HOGENOM" id="CLU_1410103_0_0_1"/>
<dbReference type="InterPro" id="IPR027413">
    <property type="entry name" value="GROEL-like_equatorial_sf"/>
</dbReference>
<feature type="compositionally biased region" description="Basic and acidic residues" evidence="1">
    <location>
        <begin position="78"/>
        <end position="101"/>
    </location>
</feature>
<evidence type="ECO:0000313" key="4">
    <source>
        <dbReference type="Proteomes" id="UP000002320"/>
    </source>
</evidence>
<dbReference type="InParanoid" id="B0WJ67"/>
<evidence type="ECO:0000313" key="2">
    <source>
        <dbReference type="EMBL" id="EDS28957.1"/>
    </source>
</evidence>
<organism>
    <name type="scientific">Culex quinquefasciatus</name>
    <name type="common">Southern house mosquito</name>
    <name type="synonym">Culex pungens</name>
    <dbReference type="NCBI Taxonomy" id="7176"/>
    <lineage>
        <taxon>Eukaryota</taxon>
        <taxon>Metazoa</taxon>
        <taxon>Ecdysozoa</taxon>
        <taxon>Arthropoda</taxon>
        <taxon>Hexapoda</taxon>
        <taxon>Insecta</taxon>
        <taxon>Pterygota</taxon>
        <taxon>Neoptera</taxon>
        <taxon>Endopterygota</taxon>
        <taxon>Diptera</taxon>
        <taxon>Nematocera</taxon>
        <taxon>Culicoidea</taxon>
        <taxon>Culicidae</taxon>
        <taxon>Culicinae</taxon>
        <taxon>Culicini</taxon>
        <taxon>Culex</taxon>
        <taxon>Culex</taxon>
    </lineage>
</organism>
<dbReference type="EnsemblMetazoa" id="CPIJ006987-RA">
    <property type="protein sequence ID" value="CPIJ006987-PA"/>
    <property type="gene ID" value="CPIJ006987"/>
</dbReference>